<dbReference type="Proteomes" id="UP001199469">
    <property type="component" value="Unassembled WGS sequence"/>
</dbReference>
<reference evidence="1 2" key="1">
    <citation type="submission" date="2021-11" db="EMBL/GenBank/DDBJ databases">
        <title>Draft genome sequence of Actinomycetospora sp. SF1 isolated from the rhizosphere soil.</title>
        <authorList>
            <person name="Duangmal K."/>
            <person name="Chantavorakit T."/>
        </authorList>
    </citation>
    <scope>NUCLEOTIDE SEQUENCE [LARGE SCALE GENOMIC DNA]</scope>
    <source>
        <strain evidence="1 2">TBRC 5722</strain>
    </source>
</reference>
<dbReference type="RefSeq" id="WP_230739845.1">
    <property type="nucleotide sequence ID" value="NZ_JAJNDB010000009.1"/>
</dbReference>
<comment type="caution">
    <text evidence="1">The sequence shown here is derived from an EMBL/GenBank/DDBJ whole genome shotgun (WGS) entry which is preliminary data.</text>
</comment>
<keyword evidence="2" id="KW-1185">Reference proteome</keyword>
<organism evidence="1 2">
    <name type="scientific">Actinomycetospora endophytica</name>
    <dbReference type="NCBI Taxonomy" id="2291215"/>
    <lineage>
        <taxon>Bacteria</taxon>
        <taxon>Bacillati</taxon>
        <taxon>Actinomycetota</taxon>
        <taxon>Actinomycetes</taxon>
        <taxon>Pseudonocardiales</taxon>
        <taxon>Pseudonocardiaceae</taxon>
        <taxon>Actinomycetospora</taxon>
    </lineage>
</organism>
<name>A0ABS8PJE5_9PSEU</name>
<gene>
    <name evidence="1" type="ORF">LQ327_30090</name>
</gene>
<sequence>MDDDGHVLAERRHRARHDVADELALAHRGAPAVAVRYFGPGCVAVGMAGPVDQAAVERLAALLHELRPHSSRELLLVFGRLDSWHPYLARVLGQARIQRLIDGALVEFHNPPTTLAVQLDAHPGPG</sequence>
<evidence type="ECO:0000313" key="1">
    <source>
        <dbReference type="EMBL" id="MCD2197630.1"/>
    </source>
</evidence>
<protein>
    <submittedName>
        <fullName evidence="1">Uncharacterized protein</fullName>
    </submittedName>
</protein>
<evidence type="ECO:0000313" key="2">
    <source>
        <dbReference type="Proteomes" id="UP001199469"/>
    </source>
</evidence>
<proteinExistence type="predicted"/>
<dbReference type="EMBL" id="JAJNDB010000009">
    <property type="protein sequence ID" value="MCD2197630.1"/>
    <property type="molecule type" value="Genomic_DNA"/>
</dbReference>
<accession>A0ABS8PJE5</accession>